<protein>
    <submittedName>
        <fullName evidence="2">Uncharacterized protein</fullName>
    </submittedName>
</protein>
<evidence type="ECO:0000256" key="1">
    <source>
        <dbReference type="SAM" id="MobiDB-lite"/>
    </source>
</evidence>
<feature type="compositionally biased region" description="Basic and acidic residues" evidence="1">
    <location>
        <begin position="97"/>
        <end position="109"/>
    </location>
</feature>
<dbReference type="RefSeq" id="XP_047844092.1">
    <property type="nucleotide sequence ID" value="XM_047988100.1"/>
</dbReference>
<dbReference type="KEGG" id="ptkz:JDV02_006682"/>
<dbReference type="AlphaFoldDB" id="A0A9Q8QKR3"/>
<proteinExistence type="predicted"/>
<evidence type="ECO:0000313" key="2">
    <source>
        <dbReference type="EMBL" id="UNI20611.1"/>
    </source>
</evidence>
<gene>
    <name evidence="2" type="ORF">JDV02_006682</name>
</gene>
<feature type="compositionally biased region" description="Basic and acidic residues" evidence="1">
    <location>
        <begin position="119"/>
        <end position="130"/>
    </location>
</feature>
<reference evidence="2" key="1">
    <citation type="submission" date="2021-11" db="EMBL/GenBank/DDBJ databases">
        <title>Purpureocillium_takamizusanense_genome.</title>
        <authorList>
            <person name="Nguyen N.-H."/>
        </authorList>
    </citation>
    <scope>NUCLEOTIDE SEQUENCE</scope>
    <source>
        <strain evidence="2">PT3</strain>
    </source>
</reference>
<feature type="compositionally biased region" description="Polar residues" evidence="1">
    <location>
        <begin position="31"/>
        <end position="41"/>
    </location>
</feature>
<name>A0A9Q8QKR3_9HYPO</name>
<evidence type="ECO:0000313" key="3">
    <source>
        <dbReference type="Proteomes" id="UP000829364"/>
    </source>
</evidence>
<feature type="compositionally biased region" description="Basic residues" evidence="1">
    <location>
        <begin position="131"/>
        <end position="141"/>
    </location>
</feature>
<organism evidence="2 3">
    <name type="scientific">Purpureocillium takamizusanense</name>
    <dbReference type="NCBI Taxonomy" id="2060973"/>
    <lineage>
        <taxon>Eukaryota</taxon>
        <taxon>Fungi</taxon>
        <taxon>Dikarya</taxon>
        <taxon>Ascomycota</taxon>
        <taxon>Pezizomycotina</taxon>
        <taxon>Sordariomycetes</taxon>
        <taxon>Hypocreomycetidae</taxon>
        <taxon>Hypocreales</taxon>
        <taxon>Ophiocordycipitaceae</taxon>
        <taxon>Purpureocillium</taxon>
    </lineage>
</organism>
<accession>A0A9Q8QKR3</accession>
<keyword evidence="3" id="KW-1185">Reference proteome</keyword>
<sequence length="141" mass="15682">MKSQTSRRLCQFGVKPQAPWNSDEKDDCTDETSQMVGSSLDLSVRASPLDRDTRGGQHNKAQHTEMRELRTHARHGGGALAPVGVQKHPHQTQQTGHDTHTLHPDHDSSHAAPNGKAQGKAERRRQEGSSRRLHHARVRSL</sequence>
<feature type="region of interest" description="Disordered" evidence="1">
    <location>
        <begin position="1"/>
        <end position="141"/>
    </location>
</feature>
<dbReference type="Proteomes" id="UP000829364">
    <property type="component" value="Chromosome 6"/>
</dbReference>
<feature type="compositionally biased region" description="Basic and acidic residues" evidence="1">
    <location>
        <begin position="62"/>
        <end position="71"/>
    </location>
</feature>
<dbReference type="GeneID" id="72068631"/>
<dbReference type="EMBL" id="CP086359">
    <property type="protein sequence ID" value="UNI20611.1"/>
    <property type="molecule type" value="Genomic_DNA"/>
</dbReference>